<keyword evidence="3" id="KW-1185">Reference proteome</keyword>
<dbReference type="AlphaFoldDB" id="A0A8J3Q4K1"/>
<comment type="caution">
    <text evidence="2">The sequence shown here is derived from an EMBL/GenBank/DDBJ whole genome shotgun (WGS) entry which is preliminary data.</text>
</comment>
<feature type="domain" description="HTH cro/C1-type" evidence="1">
    <location>
        <begin position="36"/>
        <end position="83"/>
    </location>
</feature>
<gene>
    <name evidence="2" type="ORF">Rhe02_12840</name>
</gene>
<accession>A0A8J3Q4K1</accession>
<evidence type="ECO:0000313" key="3">
    <source>
        <dbReference type="Proteomes" id="UP000612899"/>
    </source>
</evidence>
<dbReference type="Proteomes" id="UP000612899">
    <property type="component" value="Unassembled WGS sequence"/>
</dbReference>
<dbReference type="Gene3D" id="3.30.450.180">
    <property type="match status" value="1"/>
</dbReference>
<reference evidence="2" key="1">
    <citation type="submission" date="2021-01" db="EMBL/GenBank/DDBJ databases">
        <title>Whole genome shotgun sequence of Rhizocola hellebori NBRC 109834.</title>
        <authorList>
            <person name="Komaki H."/>
            <person name="Tamura T."/>
        </authorList>
    </citation>
    <scope>NUCLEOTIDE SEQUENCE</scope>
    <source>
        <strain evidence="2">NBRC 109834</strain>
    </source>
</reference>
<evidence type="ECO:0000259" key="1">
    <source>
        <dbReference type="PROSITE" id="PS50943"/>
    </source>
</evidence>
<dbReference type="Gene3D" id="1.10.260.40">
    <property type="entry name" value="lambda repressor-like DNA-binding domains"/>
    <property type="match status" value="1"/>
</dbReference>
<dbReference type="EMBL" id="BONY01000006">
    <property type="protein sequence ID" value="GIH03217.1"/>
    <property type="molecule type" value="Genomic_DNA"/>
</dbReference>
<dbReference type="SUPFAM" id="SSF47413">
    <property type="entry name" value="lambda repressor-like DNA-binding domains"/>
    <property type="match status" value="1"/>
</dbReference>
<proteinExistence type="predicted"/>
<sequence>MGMDRRELADFLRTRRARVSPIEVGLPGNSRRRVPGLRREEVAQLAGMSVDYYTRLEQGRGPHPSRQILNALGRALMLTTDERAHLFHLTGQAPALSQGPRRDVPEGVLHLLEGLDGTPAYVLDAKYDMLAWNDTCAALFGWPYESGPKQGNVIRWIFAAPNLREHLCDEEKSRFAWGSVADLRAAAARYPEDRGIRELVAEMLALSPEFAQMWATHDVEVRRDQRKVISHPELGEIAIECQVLHIPDRDQRLIIYTAAPGSPAQLKLCQLRALSKNGLRNLPAGS</sequence>
<dbReference type="PANTHER" id="PTHR35010:SF2">
    <property type="entry name" value="BLL4672 PROTEIN"/>
    <property type="match status" value="1"/>
</dbReference>
<dbReference type="CDD" id="cd00093">
    <property type="entry name" value="HTH_XRE"/>
    <property type="match status" value="1"/>
</dbReference>
<dbReference type="InterPro" id="IPR001387">
    <property type="entry name" value="Cro/C1-type_HTH"/>
</dbReference>
<evidence type="ECO:0000313" key="2">
    <source>
        <dbReference type="EMBL" id="GIH03217.1"/>
    </source>
</evidence>
<name>A0A8J3Q4K1_9ACTN</name>
<protein>
    <submittedName>
        <fullName evidence="2">Transcriptional regulator</fullName>
    </submittedName>
</protein>
<dbReference type="PROSITE" id="PS50943">
    <property type="entry name" value="HTH_CROC1"/>
    <property type="match status" value="1"/>
</dbReference>
<dbReference type="Pfam" id="PF17765">
    <property type="entry name" value="MLTR_LBD"/>
    <property type="match status" value="1"/>
</dbReference>
<organism evidence="2 3">
    <name type="scientific">Rhizocola hellebori</name>
    <dbReference type="NCBI Taxonomy" id="1392758"/>
    <lineage>
        <taxon>Bacteria</taxon>
        <taxon>Bacillati</taxon>
        <taxon>Actinomycetota</taxon>
        <taxon>Actinomycetes</taxon>
        <taxon>Micromonosporales</taxon>
        <taxon>Micromonosporaceae</taxon>
        <taxon>Rhizocola</taxon>
    </lineage>
</organism>
<dbReference type="PANTHER" id="PTHR35010">
    <property type="entry name" value="BLL4672 PROTEIN-RELATED"/>
    <property type="match status" value="1"/>
</dbReference>
<dbReference type="Pfam" id="PF13560">
    <property type="entry name" value="HTH_31"/>
    <property type="match status" value="1"/>
</dbReference>
<dbReference type="SMART" id="SM00530">
    <property type="entry name" value="HTH_XRE"/>
    <property type="match status" value="1"/>
</dbReference>
<dbReference type="InterPro" id="IPR010982">
    <property type="entry name" value="Lambda_DNA-bd_dom_sf"/>
</dbReference>
<dbReference type="GO" id="GO:0003677">
    <property type="term" value="F:DNA binding"/>
    <property type="evidence" value="ECO:0007669"/>
    <property type="project" value="InterPro"/>
</dbReference>
<dbReference type="InterPro" id="IPR041413">
    <property type="entry name" value="MLTR_LBD"/>
</dbReference>